<dbReference type="InterPro" id="IPR017871">
    <property type="entry name" value="ABC_transporter-like_CS"/>
</dbReference>
<dbReference type="InterPro" id="IPR050093">
    <property type="entry name" value="ABC_SmlMolc_Importer"/>
</dbReference>
<evidence type="ECO:0000313" key="13">
    <source>
        <dbReference type="EMBL" id="AZR07295.1"/>
    </source>
</evidence>
<keyword evidence="4" id="KW-0997">Cell inner membrane</keyword>
<dbReference type="SMART" id="SM00382">
    <property type="entry name" value="AAA"/>
    <property type="match status" value="1"/>
</dbReference>
<evidence type="ECO:0000256" key="1">
    <source>
        <dbReference type="ARBA" id="ARBA00022448"/>
    </source>
</evidence>
<evidence type="ECO:0000256" key="11">
    <source>
        <dbReference type="ARBA" id="ARBA00066388"/>
    </source>
</evidence>
<evidence type="ECO:0000256" key="9">
    <source>
        <dbReference type="ARBA" id="ARBA00023065"/>
    </source>
</evidence>
<evidence type="ECO:0000256" key="2">
    <source>
        <dbReference type="ARBA" id="ARBA00022475"/>
    </source>
</evidence>
<reference evidence="13 14" key="1">
    <citation type="submission" date="2018-11" db="EMBL/GenBank/DDBJ databases">
        <title>Multidrug-resistant genes are associated with an 42-kb island TGI1 carrying a complex class 1 integron in a Trueperella pyogenes.</title>
        <authorList>
            <person name="Dong W."/>
        </authorList>
    </citation>
    <scope>NUCLEOTIDE SEQUENCE [LARGE SCALE GENOMIC DNA]</scope>
    <source>
        <strain evidence="13 14">TP4</strain>
    </source>
</reference>
<dbReference type="GO" id="GO:0016887">
    <property type="term" value="F:ATP hydrolysis activity"/>
    <property type="evidence" value="ECO:0007669"/>
    <property type="project" value="InterPro"/>
</dbReference>
<keyword evidence="5" id="KW-0547">Nucleotide-binding</keyword>
<dbReference type="GO" id="GO:0015418">
    <property type="term" value="F:ABC-type quaternary ammonium compound transporting activity"/>
    <property type="evidence" value="ECO:0007669"/>
    <property type="project" value="UniProtKB-EC"/>
</dbReference>
<organism evidence="13 14">
    <name type="scientific">Trueperella pyogenes</name>
    <dbReference type="NCBI Taxonomy" id="1661"/>
    <lineage>
        <taxon>Bacteria</taxon>
        <taxon>Bacillati</taxon>
        <taxon>Actinomycetota</taxon>
        <taxon>Actinomycetes</taxon>
        <taxon>Actinomycetales</taxon>
        <taxon>Actinomycetaceae</taxon>
        <taxon>Trueperella</taxon>
    </lineage>
</organism>
<dbReference type="FunFam" id="3.40.50.300:FF:000425">
    <property type="entry name" value="Probable ABC transporter, ATP-binding subunit"/>
    <property type="match status" value="1"/>
</dbReference>
<name>A0A3Q9GI49_9ACTO</name>
<evidence type="ECO:0000256" key="10">
    <source>
        <dbReference type="ARBA" id="ARBA00023136"/>
    </source>
</evidence>
<dbReference type="RefSeq" id="WP_108726286.1">
    <property type="nucleotide sequence ID" value="NZ_CP029001.1"/>
</dbReference>
<keyword evidence="7" id="KW-1278">Translocase</keyword>
<dbReference type="PANTHER" id="PTHR42781:SF5">
    <property type="entry name" value="PUTRESCINE TRANSPORT ATP-BINDING PROTEIN POTG"/>
    <property type="match status" value="1"/>
</dbReference>
<keyword evidence="1" id="KW-0813">Transport</keyword>
<dbReference type="PROSITE" id="PS50893">
    <property type="entry name" value="ABC_TRANSPORTER_2"/>
    <property type="match status" value="1"/>
</dbReference>
<keyword evidence="8" id="KW-0408">Iron</keyword>
<keyword evidence="6 13" id="KW-0067">ATP-binding</keyword>
<evidence type="ECO:0000256" key="6">
    <source>
        <dbReference type="ARBA" id="ARBA00022840"/>
    </source>
</evidence>
<keyword evidence="9" id="KW-0406">Ion transport</keyword>
<gene>
    <name evidence="13" type="ORF">EBQ10_08340</name>
</gene>
<dbReference type="SUPFAM" id="SSF52540">
    <property type="entry name" value="P-loop containing nucleoside triphosphate hydrolases"/>
    <property type="match status" value="1"/>
</dbReference>
<dbReference type="Gene3D" id="3.40.50.300">
    <property type="entry name" value="P-loop containing nucleotide triphosphate hydrolases"/>
    <property type="match status" value="1"/>
</dbReference>
<feature type="domain" description="ABC transporter" evidence="12">
    <location>
        <begin position="4"/>
        <end position="233"/>
    </location>
</feature>
<evidence type="ECO:0000259" key="12">
    <source>
        <dbReference type="PROSITE" id="PS50893"/>
    </source>
</evidence>
<dbReference type="PROSITE" id="PS00211">
    <property type="entry name" value="ABC_TRANSPORTER_1"/>
    <property type="match status" value="1"/>
</dbReference>
<evidence type="ECO:0000313" key="14">
    <source>
        <dbReference type="Proteomes" id="UP000275951"/>
    </source>
</evidence>
<dbReference type="PANTHER" id="PTHR42781">
    <property type="entry name" value="SPERMIDINE/PUTRESCINE IMPORT ATP-BINDING PROTEIN POTA"/>
    <property type="match status" value="1"/>
</dbReference>
<evidence type="ECO:0000256" key="3">
    <source>
        <dbReference type="ARBA" id="ARBA00022496"/>
    </source>
</evidence>
<proteinExistence type="predicted"/>
<dbReference type="GO" id="GO:0016020">
    <property type="term" value="C:membrane"/>
    <property type="evidence" value="ECO:0007669"/>
    <property type="project" value="InterPro"/>
</dbReference>
<dbReference type="EC" id="7.6.2.9" evidence="11"/>
<dbReference type="Pfam" id="PF00005">
    <property type="entry name" value="ABC_tran"/>
    <property type="match status" value="1"/>
</dbReference>
<evidence type="ECO:0000256" key="4">
    <source>
        <dbReference type="ARBA" id="ARBA00022519"/>
    </source>
</evidence>
<dbReference type="InterPro" id="IPR003439">
    <property type="entry name" value="ABC_transporter-like_ATP-bd"/>
</dbReference>
<evidence type="ECO:0000256" key="5">
    <source>
        <dbReference type="ARBA" id="ARBA00022741"/>
    </source>
</evidence>
<dbReference type="GO" id="GO:0015408">
    <property type="term" value="F:ABC-type ferric iron transporter activity"/>
    <property type="evidence" value="ECO:0007669"/>
    <property type="project" value="InterPro"/>
</dbReference>
<sequence>MLTLENIDLSYAEPPVHAVADVSFEVPTGTIVALLGESGSGKSSLLRAVAGLEPASGRVILSGRDVTGVPVHERNIGMVFQSGQLFPHRSVARNIAYGLEVRKLPKAERSARVAELLELVGLPGYENRPITTLSGGQAQRVALARTLAPRPELILLDEPLSALDRILRTRLSAQLRDILKAVAATAIYVTHDREEALNVADLIGVMHDGRLIQLGTAEQLLANLASETVQRLLA</sequence>
<dbReference type="AlphaFoldDB" id="A0A3Q9GI49"/>
<keyword evidence="10" id="KW-0472">Membrane</keyword>
<dbReference type="EMBL" id="CP033905">
    <property type="protein sequence ID" value="AZR07295.1"/>
    <property type="molecule type" value="Genomic_DNA"/>
</dbReference>
<keyword evidence="3" id="KW-0410">Iron transport</keyword>
<dbReference type="CDD" id="cd03259">
    <property type="entry name" value="ABC_Carb_Solutes_like"/>
    <property type="match status" value="1"/>
</dbReference>
<dbReference type="InterPro" id="IPR027417">
    <property type="entry name" value="P-loop_NTPase"/>
</dbReference>
<dbReference type="InterPro" id="IPR015853">
    <property type="entry name" value="ABC_transpr_FbpC"/>
</dbReference>
<dbReference type="InterPro" id="IPR003593">
    <property type="entry name" value="AAA+_ATPase"/>
</dbReference>
<protein>
    <recommendedName>
        <fullName evidence="11">ABC-type quaternary amine transporter</fullName>
        <ecNumber evidence="11">7.6.2.9</ecNumber>
    </recommendedName>
</protein>
<keyword evidence="2" id="KW-1003">Cell membrane</keyword>
<dbReference type="Proteomes" id="UP000275951">
    <property type="component" value="Chromosome"/>
</dbReference>
<accession>A0A3Q9GI49</accession>
<evidence type="ECO:0000256" key="7">
    <source>
        <dbReference type="ARBA" id="ARBA00022967"/>
    </source>
</evidence>
<evidence type="ECO:0000256" key="8">
    <source>
        <dbReference type="ARBA" id="ARBA00023004"/>
    </source>
</evidence>
<dbReference type="GO" id="GO:0005524">
    <property type="term" value="F:ATP binding"/>
    <property type="evidence" value="ECO:0007669"/>
    <property type="project" value="UniProtKB-KW"/>
</dbReference>